<organism evidence="2 3">
    <name type="scientific">Bacteroides faecalis</name>
    <dbReference type="NCBI Taxonomy" id="2447885"/>
    <lineage>
        <taxon>Bacteria</taxon>
        <taxon>Pseudomonadati</taxon>
        <taxon>Bacteroidota</taxon>
        <taxon>Bacteroidia</taxon>
        <taxon>Bacteroidales</taxon>
        <taxon>Bacteroidaceae</taxon>
        <taxon>Bacteroides</taxon>
    </lineage>
</organism>
<dbReference type="Proteomes" id="UP000288079">
    <property type="component" value="Unassembled WGS sequence"/>
</dbReference>
<protein>
    <submittedName>
        <fullName evidence="2">Uncharacterized protein</fullName>
    </submittedName>
</protein>
<dbReference type="EMBL" id="BHWB01000002">
    <property type="protein sequence ID" value="GCB33665.1"/>
    <property type="molecule type" value="Genomic_DNA"/>
</dbReference>
<dbReference type="AlphaFoldDB" id="A0A401LQ37"/>
<keyword evidence="1" id="KW-0812">Transmembrane</keyword>
<dbReference type="OrthoDB" id="9814400at2"/>
<proteinExistence type="predicted"/>
<dbReference type="SUPFAM" id="SSF140931">
    <property type="entry name" value="Fic-like"/>
    <property type="match status" value="1"/>
</dbReference>
<dbReference type="Gene3D" id="1.10.3290.10">
    <property type="entry name" value="Fido-like domain"/>
    <property type="match status" value="1"/>
</dbReference>
<keyword evidence="1" id="KW-0472">Membrane</keyword>
<feature type="transmembrane region" description="Helical" evidence="1">
    <location>
        <begin position="65"/>
        <end position="88"/>
    </location>
</feature>
<sequence>MGHIYEHAGNYRTNYANNNTLYHPTAFLVKDYMTSFDRRILKQYTEYHNSIQHLAKYLTLVYNEFLFISPFTTGNVNVVTILINLMLYKKERLTLLY</sequence>
<name>A0A401LQ37_9BACE</name>
<evidence type="ECO:0000256" key="1">
    <source>
        <dbReference type="SAM" id="Phobius"/>
    </source>
</evidence>
<gene>
    <name evidence="2" type="ORF">KGMB02408_06100</name>
</gene>
<accession>A0A401LQ37</accession>
<evidence type="ECO:0000313" key="3">
    <source>
        <dbReference type="Proteomes" id="UP000288079"/>
    </source>
</evidence>
<reference evidence="2 3" key="1">
    <citation type="submission" date="2018-10" db="EMBL/GenBank/DDBJ databases">
        <title>Draft Genome Sequence of Bacteroides sp. KCTC 15687.</title>
        <authorList>
            <person name="Yu S.Y."/>
            <person name="Kim J.S."/>
            <person name="Oh B.S."/>
            <person name="Park S.H."/>
            <person name="Kang S.W."/>
            <person name="Park J.E."/>
            <person name="Choi S.H."/>
            <person name="Han K.I."/>
            <person name="Lee K.C."/>
            <person name="Eom M.K."/>
            <person name="Suh M.K."/>
            <person name="Lee D.H."/>
            <person name="Yoon H."/>
            <person name="Kim B."/>
            <person name="Yang S.J."/>
            <person name="Lee J.S."/>
            <person name="Lee J.H."/>
        </authorList>
    </citation>
    <scope>NUCLEOTIDE SEQUENCE [LARGE SCALE GENOMIC DNA]</scope>
    <source>
        <strain evidence="2 3">KCTC 15687</strain>
    </source>
</reference>
<keyword evidence="3" id="KW-1185">Reference proteome</keyword>
<evidence type="ECO:0000313" key="2">
    <source>
        <dbReference type="EMBL" id="GCB33665.1"/>
    </source>
</evidence>
<comment type="caution">
    <text evidence="2">The sequence shown here is derived from an EMBL/GenBank/DDBJ whole genome shotgun (WGS) entry which is preliminary data.</text>
</comment>
<keyword evidence="1" id="KW-1133">Transmembrane helix</keyword>
<dbReference type="InterPro" id="IPR036597">
    <property type="entry name" value="Fido-like_dom_sf"/>
</dbReference>